<organism evidence="5 6">
    <name type="scientific">Rhizobium subbaraonis</name>
    <dbReference type="NCBI Taxonomy" id="908946"/>
    <lineage>
        <taxon>Bacteria</taxon>
        <taxon>Pseudomonadati</taxon>
        <taxon>Pseudomonadota</taxon>
        <taxon>Alphaproteobacteria</taxon>
        <taxon>Hyphomicrobiales</taxon>
        <taxon>Rhizobiaceae</taxon>
        <taxon>Rhizobium/Agrobacterium group</taxon>
        <taxon>Rhizobium</taxon>
    </lineage>
</organism>
<evidence type="ECO:0000313" key="5">
    <source>
        <dbReference type="EMBL" id="SOC36776.1"/>
    </source>
</evidence>
<dbReference type="InterPro" id="IPR023753">
    <property type="entry name" value="FAD/NAD-binding_dom"/>
</dbReference>
<dbReference type="InterPro" id="IPR050097">
    <property type="entry name" value="Ferredoxin-NADP_redctase_2"/>
</dbReference>
<dbReference type="AlphaFoldDB" id="A0A285U8A3"/>
<evidence type="ECO:0000313" key="6">
    <source>
        <dbReference type="Proteomes" id="UP000219167"/>
    </source>
</evidence>
<dbReference type="SMART" id="SM00100">
    <property type="entry name" value="cNMP"/>
    <property type="match status" value="1"/>
</dbReference>
<evidence type="ECO:0000256" key="2">
    <source>
        <dbReference type="ARBA" id="ARBA00022630"/>
    </source>
</evidence>
<reference evidence="5 6" key="1">
    <citation type="submission" date="2017-08" db="EMBL/GenBank/DDBJ databases">
        <authorList>
            <person name="de Groot N.N."/>
        </authorList>
    </citation>
    <scope>NUCLEOTIDE SEQUENCE [LARGE SCALE GENOMIC DNA]</scope>
    <source>
        <strain evidence="5 6">JC85</strain>
    </source>
</reference>
<keyword evidence="2" id="KW-0285">Flavoprotein</keyword>
<keyword evidence="6" id="KW-1185">Reference proteome</keyword>
<dbReference type="GO" id="GO:0016491">
    <property type="term" value="F:oxidoreductase activity"/>
    <property type="evidence" value="ECO:0007669"/>
    <property type="project" value="UniProtKB-KW"/>
</dbReference>
<dbReference type="CDD" id="cd00038">
    <property type="entry name" value="CAP_ED"/>
    <property type="match status" value="1"/>
</dbReference>
<dbReference type="RefSeq" id="WP_097136953.1">
    <property type="nucleotide sequence ID" value="NZ_OBQD01000003.1"/>
</dbReference>
<dbReference type="PRINTS" id="PR00368">
    <property type="entry name" value="FADPNR"/>
</dbReference>
<protein>
    <recommendedName>
        <fullName evidence="1">Thioredoxin reductase</fullName>
    </recommendedName>
</protein>
<dbReference type="OrthoDB" id="9786503at2"/>
<dbReference type="Proteomes" id="UP000219167">
    <property type="component" value="Unassembled WGS sequence"/>
</dbReference>
<feature type="domain" description="Cyclic nucleotide-binding" evidence="4">
    <location>
        <begin position="17"/>
        <end position="137"/>
    </location>
</feature>
<dbReference type="PROSITE" id="PS50042">
    <property type="entry name" value="CNMP_BINDING_3"/>
    <property type="match status" value="1"/>
</dbReference>
<name>A0A285U8A3_9HYPH</name>
<sequence length="552" mass="59297">MISTADPTDPWLRKAQTFPRLSEEMIARLSAYGSEETASERQLLFRRGDRAVDFFVVIEGEVRVYADHPLVGRRHLFNYGAGQFSGEQILFTDRPALLSGECSAGTRFIRVPHRRFRAMLTGESDIGETIMRAFVLRRAGLLRHQSGGVLLIGHRDSAQLLGLERFLVRNLYPVEVLDATDQERASAVLGTLDMTEEDLPVAVTQDREAIRGATNAVIADRLGLFEPPEADTVHDVAIVGGGPAGLAAAVYAASEGLKTVVIEALAPGGQAGTSSRIENYLGFPTGISGQALAGRAHMQAQKFGARICVSRPVEALDCDTAPYGLALSDGRTIRAWSVVIATGARYRKLDLPEYDRFEGHGIRYAATALEADLCVQQPVFVVGGGNSAGQAAVFLAQSAQHVHMLVRGEIAATMSDYLVQRIRNSHHITLHEHSEVTALQGESRLERVGWIDRKAGMEHLTPASHLFVMIGASPNTGWLKGCVALDRSGFVQTGAGYAPAEETSPHATSHAGIFAVGDVRSASVKRVASAVGEGAVVVAAVHRYLAGHRPSS</sequence>
<dbReference type="Pfam" id="PF07992">
    <property type="entry name" value="Pyr_redox_2"/>
    <property type="match status" value="1"/>
</dbReference>
<dbReference type="PANTHER" id="PTHR48105">
    <property type="entry name" value="THIOREDOXIN REDUCTASE 1-RELATED-RELATED"/>
    <property type="match status" value="1"/>
</dbReference>
<dbReference type="EMBL" id="OBQD01000003">
    <property type="protein sequence ID" value="SOC36776.1"/>
    <property type="molecule type" value="Genomic_DNA"/>
</dbReference>
<evidence type="ECO:0000256" key="3">
    <source>
        <dbReference type="ARBA" id="ARBA00023002"/>
    </source>
</evidence>
<dbReference type="InterPro" id="IPR018490">
    <property type="entry name" value="cNMP-bd_dom_sf"/>
</dbReference>
<dbReference type="InterPro" id="IPR000595">
    <property type="entry name" value="cNMP-bd_dom"/>
</dbReference>
<dbReference type="SUPFAM" id="SSF51905">
    <property type="entry name" value="FAD/NAD(P)-binding domain"/>
    <property type="match status" value="1"/>
</dbReference>
<dbReference type="PRINTS" id="PR00469">
    <property type="entry name" value="PNDRDTASEII"/>
</dbReference>
<evidence type="ECO:0000259" key="4">
    <source>
        <dbReference type="PROSITE" id="PS50042"/>
    </source>
</evidence>
<dbReference type="InterPro" id="IPR036188">
    <property type="entry name" value="FAD/NAD-bd_sf"/>
</dbReference>
<accession>A0A285U8A3</accession>
<dbReference type="InterPro" id="IPR014710">
    <property type="entry name" value="RmlC-like_jellyroll"/>
</dbReference>
<keyword evidence="3" id="KW-0560">Oxidoreductase</keyword>
<evidence type="ECO:0000256" key="1">
    <source>
        <dbReference type="ARBA" id="ARBA00018719"/>
    </source>
</evidence>
<proteinExistence type="predicted"/>
<gene>
    <name evidence="5" type="ORF">SAMN05892877_103114</name>
</gene>
<dbReference type="Gene3D" id="3.50.50.60">
    <property type="entry name" value="FAD/NAD(P)-binding domain"/>
    <property type="match status" value="2"/>
</dbReference>
<dbReference type="Gene3D" id="2.60.120.10">
    <property type="entry name" value="Jelly Rolls"/>
    <property type="match status" value="1"/>
</dbReference>
<dbReference type="SUPFAM" id="SSF51206">
    <property type="entry name" value="cAMP-binding domain-like"/>
    <property type="match status" value="1"/>
</dbReference>
<dbReference type="Pfam" id="PF00027">
    <property type="entry name" value="cNMP_binding"/>
    <property type="match status" value="1"/>
</dbReference>